<dbReference type="PROSITE" id="PS51257">
    <property type="entry name" value="PROKAR_LIPOPROTEIN"/>
    <property type="match status" value="1"/>
</dbReference>
<feature type="region of interest" description="Disordered" evidence="1">
    <location>
        <begin position="75"/>
        <end position="100"/>
    </location>
</feature>
<comment type="caution">
    <text evidence="2">The sequence shown here is derived from an EMBL/GenBank/DDBJ whole genome shotgun (WGS) entry which is preliminary data.</text>
</comment>
<evidence type="ECO:0000313" key="3">
    <source>
        <dbReference type="Proteomes" id="UP001165160"/>
    </source>
</evidence>
<dbReference type="Proteomes" id="UP001165160">
    <property type="component" value="Unassembled WGS sequence"/>
</dbReference>
<gene>
    <name evidence="2" type="ORF">TrVE_jg9042</name>
</gene>
<proteinExistence type="predicted"/>
<dbReference type="PANTHER" id="PTHR37563:SF2">
    <property type="entry name" value="PHYTANOYL-COA DIOXYGENASE FAMILY PROTEIN (AFU_ORTHOLOGUE AFUA_2G03330)"/>
    <property type="match status" value="1"/>
</dbReference>
<dbReference type="PANTHER" id="PTHR37563">
    <property type="entry name" value="PHYTANOYL-COA DIOXYGENASE FAMILY PROTEIN (AFU_ORTHOLOGUE AFUA_2G03330)"/>
    <property type="match status" value="1"/>
</dbReference>
<reference evidence="3" key="1">
    <citation type="journal article" date="2023" name="Commun. Biol.">
        <title>Genome analysis of Parmales, the sister group of diatoms, reveals the evolutionary specialization of diatoms from phago-mixotrophs to photoautotrophs.</title>
        <authorList>
            <person name="Ban H."/>
            <person name="Sato S."/>
            <person name="Yoshikawa S."/>
            <person name="Yamada K."/>
            <person name="Nakamura Y."/>
            <person name="Ichinomiya M."/>
            <person name="Sato N."/>
            <person name="Blanc-Mathieu R."/>
            <person name="Endo H."/>
            <person name="Kuwata A."/>
            <person name="Ogata H."/>
        </authorList>
    </citation>
    <scope>NUCLEOTIDE SEQUENCE [LARGE SCALE GENOMIC DNA]</scope>
    <source>
        <strain evidence="3">NIES 3699</strain>
    </source>
</reference>
<dbReference type="EMBL" id="BRXX01000195">
    <property type="protein sequence ID" value="GMH97062.1"/>
    <property type="molecule type" value="Genomic_DNA"/>
</dbReference>
<dbReference type="Gene3D" id="2.60.120.620">
    <property type="entry name" value="q2cbj1_9rhob like domain"/>
    <property type="match status" value="1"/>
</dbReference>
<dbReference type="SUPFAM" id="SSF51197">
    <property type="entry name" value="Clavaminate synthase-like"/>
    <property type="match status" value="1"/>
</dbReference>
<protein>
    <submittedName>
        <fullName evidence="2">Uncharacterized protein</fullName>
    </submittedName>
</protein>
<name>A0A9W7BUY3_9STRA</name>
<sequence>MHRHLAIVATAAGAGGTLYACHKLEGQLRPLDSSCAAKTVPAAINCLKKSGVAVVEGLRLDSNLVMDTMGMKAAESMPTKKLKSSSGSSRRRGVTISKEQEQQEKMWRLSAIGRYHCRDEDKFDANDMKVLERVQKEIWPVVDEFFRAEEEGMEGVYRSEMQLMTAVPGSTHQAWHKDNRGRGLSIIVPLVDFTAENGGTQLLLGSHESSCPVGSDQGAKVVIAPAGSVVAYDSRTIHRGLGNDTKEGRPALIFCYDRERTPPPGTGTAGSIGTGLQGRVLDIVSKAVGQVAAGGDWVNGRSA</sequence>
<dbReference type="Pfam" id="PF05721">
    <property type="entry name" value="PhyH"/>
    <property type="match status" value="1"/>
</dbReference>
<evidence type="ECO:0000313" key="2">
    <source>
        <dbReference type="EMBL" id="GMH97062.1"/>
    </source>
</evidence>
<dbReference type="InterPro" id="IPR008775">
    <property type="entry name" value="Phytyl_CoA_dOase-like"/>
</dbReference>
<organism evidence="2 3">
    <name type="scientific">Triparma verrucosa</name>
    <dbReference type="NCBI Taxonomy" id="1606542"/>
    <lineage>
        <taxon>Eukaryota</taxon>
        <taxon>Sar</taxon>
        <taxon>Stramenopiles</taxon>
        <taxon>Ochrophyta</taxon>
        <taxon>Bolidophyceae</taxon>
        <taxon>Parmales</taxon>
        <taxon>Triparmaceae</taxon>
        <taxon>Triparma</taxon>
    </lineage>
</organism>
<dbReference type="InterPro" id="IPR051961">
    <property type="entry name" value="Fungal_Metabolite_Diox"/>
</dbReference>
<accession>A0A9W7BUY3</accession>
<evidence type="ECO:0000256" key="1">
    <source>
        <dbReference type="SAM" id="MobiDB-lite"/>
    </source>
</evidence>
<keyword evidence="3" id="KW-1185">Reference proteome</keyword>
<dbReference type="AlphaFoldDB" id="A0A9W7BUY3"/>